<dbReference type="Pfam" id="PF20199">
    <property type="entry name" value="RepSA"/>
    <property type="match status" value="1"/>
</dbReference>
<comment type="caution">
    <text evidence="1">The sequence shown here is derived from an EMBL/GenBank/DDBJ whole genome shotgun (WGS) entry which is preliminary data.</text>
</comment>
<evidence type="ECO:0000313" key="2">
    <source>
        <dbReference type="Proteomes" id="UP001500307"/>
    </source>
</evidence>
<dbReference type="InterPro" id="IPR046828">
    <property type="entry name" value="RepSA"/>
</dbReference>
<sequence length="538" mass="58746">MVLRLPSLPPPDEETVVSTQFALYRPGLAVGRDAQALHRAASPGFSGWLEHTRPAGGCARPIRLAGTIAAVDRNTGRITSRLHTDELPDRTLYKACGNRRESVCLDCAWVYQGDAYQVVCRGLIGGKAVPVSVGRHPVVFATFTAPSFGPVHHRHVARHTCHSRQRCDCRPAPCRARSAAGTCPHGQPAGCFARHESDDPRLGQPLCLDCYDHDHQVVWNYFSGELWRRTKQAIERHLAALCRKRGIPFVLVVTASGKVRWVPPVRVSHGKVAEMQRRAAVHFHVLLRLDGVDPDDQDALVPPPAGITVNDLEDAVHVAARQITVTTPPHPGQPGGWLIAWGEQIDVRRINTTGGELTDGKVAAYLAKYATKATEATGHSFTRFTPAIIDDYADPDGDHLARLIDACWHLGRPAPTDTSSGATTADDRQASLDAGSNAYAGLRRWAHMLGFGGHFLTKARRYSVTFGLLRATRATYRRTEDDDTTDTLTVGTLTYIGSGWLTEGDALLANTAARQRRESSRIGWEELAHEAWLIGAAA</sequence>
<proteinExistence type="predicted"/>
<organism evidence="1 2">
    <name type="scientific">Micromonospora coerulea</name>
    <dbReference type="NCBI Taxonomy" id="47856"/>
    <lineage>
        <taxon>Bacteria</taxon>
        <taxon>Bacillati</taxon>
        <taxon>Actinomycetota</taxon>
        <taxon>Actinomycetes</taxon>
        <taxon>Micromonosporales</taxon>
        <taxon>Micromonosporaceae</taxon>
        <taxon>Micromonospora</taxon>
    </lineage>
</organism>
<name>A0ABP8SCH2_9ACTN</name>
<accession>A0ABP8SCH2</accession>
<gene>
    <name evidence="1" type="primary">repSA_2</name>
    <name evidence="1" type="ORF">GCM10023176_15070</name>
</gene>
<dbReference type="Proteomes" id="UP001500307">
    <property type="component" value="Unassembled WGS sequence"/>
</dbReference>
<reference evidence="2" key="1">
    <citation type="journal article" date="2019" name="Int. J. Syst. Evol. Microbiol.">
        <title>The Global Catalogue of Microorganisms (GCM) 10K type strain sequencing project: providing services to taxonomists for standard genome sequencing and annotation.</title>
        <authorList>
            <consortium name="The Broad Institute Genomics Platform"/>
            <consortium name="The Broad Institute Genome Sequencing Center for Infectious Disease"/>
            <person name="Wu L."/>
            <person name="Ma J."/>
        </authorList>
    </citation>
    <scope>NUCLEOTIDE SEQUENCE [LARGE SCALE GENOMIC DNA]</scope>
    <source>
        <strain evidence="2">JCM 3175</strain>
    </source>
</reference>
<evidence type="ECO:0000313" key="1">
    <source>
        <dbReference type="EMBL" id="GAA4565941.1"/>
    </source>
</evidence>
<keyword evidence="2" id="KW-1185">Reference proteome</keyword>
<dbReference type="EMBL" id="BAABGU010000006">
    <property type="protein sequence ID" value="GAA4565941.1"/>
    <property type="molecule type" value="Genomic_DNA"/>
</dbReference>
<protein>
    <submittedName>
        <fullName evidence="1">Replication initiator protein RepSA</fullName>
    </submittedName>
</protein>